<keyword evidence="2" id="KW-1185">Reference proteome</keyword>
<protein>
    <submittedName>
        <fullName evidence="1">Phospholipid-binding protein, PBP family</fullName>
    </submittedName>
</protein>
<dbReference type="Gene3D" id="3.90.280.10">
    <property type="entry name" value="PEBP-like"/>
    <property type="match status" value="1"/>
</dbReference>
<proteinExistence type="predicted"/>
<sequence length="37" mass="4059">MDAELDLTEGSSVTDLQKAMDGHIITESTLMGKYSRN</sequence>
<dbReference type="AlphaFoldDB" id="A0A2H1FCL2"/>
<name>A0A2H1FCL2_9ARCH</name>
<gene>
    <name evidence="1" type="ORF">NCS_10313</name>
</gene>
<organism evidence="1 2">
    <name type="scientific">Candidatus Nitrosotalea okcheonensis</name>
    <dbReference type="NCBI Taxonomy" id="1903276"/>
    <lineage>
        <taxon>Archaea</taxon>
        <taxon>Nitrososphaerota</taxon>
        <taxon>Nitrososphaeria</taxon>
        <taxon>Nitrosotaleales</taxon>
        <taxon>Nitrosotaleaceae</taxon>
        <taxon>Nitrosotalea</taxon>
    </lineage>
</organism>
<accession>A0A2H1FCL2</accession>
<reference evidence="2" key="1">
    <citation type="submission" date="2017-03" db="EMBL/GenBank/DDBJ databases">
        <authorList>
            <person name="Herbold C."/>
        </authorList>
    </citation>
    <scope>NUCLEOTIDE SEQUENCE [LARGE SCALE GENOMIC DNA]</scope>
</reference>
<dbReference type="EMBL" id="LT841358">
    <property type="protein sequence ID" value="SMH70506.1"/>
    <property type="molecule type" value="Genomic_DNA"/>
</dbReference>
<dbReference type="InterPro" id="IPR036610">
    <property type="entry name" value="PEBP-like_sf"/>
</dbReference>
<dbReference type="Proteomes" id="UP000230607">
    <property type="component" value="Chromosome 1"/>
</dbReference>
<evidence type="ECO:0000313" key="2">
    <source>
        <dbReference type="Proteomes" id="UP000230607"/>
    </source>
</evidence>
<evidence type="ECO:0000313" key="1">
    <source>
        <dbReference type="EMBL" id="SMH70506.1"/>
    </source>
</evidence>